<keyword evidence="1" id="KW-1133">Transmembrane helix</keyword>
<reference evidence="3" key="1">
    <citation type="journal article" date="2019" name="Int. J. Syst. Evol. Microbiol.">
        <title>The Global Catalogue of Microorganisms (GCM) 10K type strain sequencing project: providing services to taxonomists for standard genome sequencing and annotation.</title>
        <authorList>
            <consortium name="The Broad Institute Genomics Platform"/>
            <consortium name="The Broad Institute Genome Sequencing Center for Infectious Disease"/>
            <person name="Wu L."/>
            <person name="Ma J."/>
        </authorList>
    </citation>
    <scope>NUCLEOTIDE SEQUENCE [LARGE SCALE GENOMIC DNA]</scope>
    <source>
        <strain evidence="3">CCM 8937</strain>
    </source>
</reference>
<protein>
    <submittedName>
        <fullName evidence="2">Uncharacterized protein</fullName>
    </submittedName>
</protein>
<evidence type="ECO:0000256" key="1">
    <source>
        <dbReference type="SAM" id="Phobius"/>
    </source>
</evidence>
<keyword evidence="1" id="KW-0812">Transmembrane</keyword>
<feature type="transmembrane region" description="Helical" evidence="1">
    <location>
        <begin position="55"/>
        <end position="77"/>
    </location>
</feature>
<proteinExistence type="predicted"/>
<keyword evidence="1" id="KW-0472">Membrane</keyword>
<evidence type="ECO:0000313" key="2">
    <source>
        <dbReference type="EMBL" id="MFD1411402.1"/>
    </source>
</evidence>
<feature type="transmembrane region" description="Helical" evidence="1">
    <location>
        <begin position="6"/>
        <end position="34"/>
    </location>
</feature>
<gene>
    <name evidence="2" type="ORF">ACFQ4R_07375</name>
</gene>
<dbReference type="EMBL" id="JBHTOH010000070">
    <property type="protein sequence ID" value="MFD1411402.1"/>
    <property type="molecule type" value="Genomic_DNA"/>
</dbReference>
<accession>A0ABW4BME1</accession>
<evidence type="ECO:0000313" key="3">
    <source>
        <dbReference type="Proteomes" id="UP001597191"/>
    </source>
</evidence>
<comment type="caution">
    <text evidence="2">The sequence shown here is derived from an EMBL/GenBank/DDBJ whole genome shotgun (WGS) entry which is preliminary data.</text>
</comment>
<organism evidence="2 3">
    <name type="scientific">Lapidilactobacillus gannanensis</name>
    <dbReference type="NCBI Taxonomy" id="2486002"/>
    <lineage>
        <taxon>Bacteria</taxon>
        <taxon>Bacillati</taxon>
        <taxon>Bacillota</taxon>
        <taxon>Bacilli</taxon>
        <taxon>Lactobacillales</taxon>
        <taxon>Lactobacillaceae</taxon>
        <taxon>Lapidilactobacillus</taxon>
    </lineage>
</organism>
<sequence length="111" mass="12487">MALVTTLIWGVFIIGDLFLICTTFVTITLAGVIYAEVSHLKRARSLKTADHFLKIVQRIFKAIYLSIMLFLLIFILVTNDKGLYFNNLTILALAAIILAGGVDLYNFFRVD</sequence>
<dbReference type="Proteomes" id="UP001597191">
    <property type="component" value="Unassembled WGS sequence"/>
</dbReference>
<name>A0ABW4BME1_9LACO</name>
<feature type="transmembrane region" description="Helical" evidence="1">
    <location>
        <begin position="83"/>
        <end position="108"/>
    </location>
</feature>
<keyword evidence="3" id="KW-1185">Reference proteome</keyword>